<dbReference type="PANTHER" id="PTHR11819">
    <property type="entry name" value="SOLUTE CARRIER FAMILY 5"/>
    <property type="match status" value="1"/>
</dbReference>
<evidence type="ECO:0000256" key="4">
    <source>
        <dbReference type="ARBA" id="ARBA00022989"/>
    </source>
</evidence>
<organism evidence="8 9">
    <name type="scientific">Georgenia halotolerans</name>
    <dbReference type="NCBI Taxonomy" id="3028317"/>
    <lineage>
        <taxon>Bacteria</taxon>
        <taxon>Bacillati</taxon>
        <taxon>Actinomycetota</taxon>
        <taxon>Actinomycetes</taxon>
        <taxon>Micrococcales</taxon>
        <taxon>Bogoriellaceae</taxon>
        <taxon>Georgenia</taxon>
    </lineage>
</organism>
<comment type="caution">
    <text evidence="8">The sequence shown here is derived from an EMBL/GenBank/DDBJ whole genome shotgun (WGS) entry which is preliminary data.</text>
</comment>
<proteinExistence type="inferred from homology"/>
<feature type="transmembrane region" description="Helical" evidence="7">
    <location>
        <begin position="453"/>
        <end position="474"/>
    </location>
</feature>
<feature type="transmembrane region" description="Helical" evidence="7">
    <location>
        <begin position="232"/>
        <end position="251"/>
    </location>
</feature>
<dbReference type="InterPro" id="IPR038377">
    <property type="entry name" value="Na/Glc_symporter_sf"/>
</dbReference>
<evidence type="ECO:0000256" key="5">
    <source>
        <dbReference type="ARBA" id="ARBA00023136"/>
    </source>
</evidence>
<name>A0ABT5U0W9_9MICO</name>
<evidence type="ECO:0000256" key="7">
    <source>
        <dbReference type="SAM" id="Phobius"/>
    </source>
</evidence>
<sequence>MPEFDLATIDLVVIAAYVVMILGIGFWVARRTGDSDDFFLAGRGMTWPLVGFSLIVTNFSGTQFLGLAGAGYDTGIAVWNYEWMATLVLLAFAVLILPIYLQSKISTVPEFLEKRYDRRSRYAFSGFTVITGMLIDSAGAMFAGALVLSLLFPNVPLMVHVIAIALLGGVYVILGGLRAVMITDTIQGILLFLAAGIIFVLVFREFDFEWAAIPELAPEGGFTLARPADDDFLPWPGIFTGAIWLGFYVWVSNHVVVQRVLAAKNLDHGRWGALFAGLMQLPLLVLLIFPGILARGVFEDLESPDLAWPSLIFEFIPIGVRGLIVAAMIAALMSTLDSVLNGAASLVINDFVKTRDKEYSEKRLLMMSRVLVGILMVVAVAWAPVILQFDTLVEYFQSFLGYVTMPIVVVLLGGIFWRRATAPAAFWTLVVVTPIGLVGFITGEILELHGLQFLYATGVMVVVSTLALVGLSLATTAPDPESISEVVFDRRTWHEESAGLRDKPWYQNYRKLSLGLGILTVAVVVPFI</sequence>
<feature type="transmembrane region" description="Helical" evidence="7">
    <location>
        <begin position="424"/>
        <end position="441"/>
    </location>
</feature>
<feature type="transmembrane region" description="Helical" evidence="7">
    <location>
        <begin position="122"/>
        <end position="151"/>
    </location>
</feature>
<feature type="transmembrane region" description="Helical" evidence="7">
    <location>
        <begin position="364"/>
        <end position="387"/>
    </location>
</feature>
<feature type="transmembrane region" description="Helical" evidence="7">
    <location>
        <begin position="49"/>
        <end position="71"/>
    </location>
</feature>
<dbReference type="InterPro" id="IPR001734">
    <property type="entry name" value="Na/solute_symporter"/>
</dbReference>
<dbReference type="NCBIfam" id="TIGR00813">
    <property type="entry name" value="sss"/>
    <property type="match status" value="1"/>
</dbReference>
<keyword evidence="9" id="KW-1185">Reference proteome</keyword>
<keyword evidence="4 7" id="KW-1133">Transmembrane helix</keyword>
<evidence type="ECO:0000256" key="3">
    <source>
        <dbReference type="ARBA" id="ARBA00022692"/>
    </source>
</evidence>
<comment type="similarity">
    <text evidence="2 6">Belongs to the sodium:solute symporter (SSF) (TC 2.A.21) family.</text>
</comment>
<dbReference type="Pfam" id="PF00474">
    <property type="entry name" value="SSF"/>
    <property type="match status" value="1"/>
</dbReference>
<feature type="transmembrane region" description="Helical" evidence="7">
    <location>
        <begin position="83"/>
        <end position="101"/>
    </location>
</feature>
<dbReference type="EMBL" id="JARACI010001178">
    <property type="protein sequence ID" value="MDD9207981.1"/>
    <property type="molecule type" value="Genomic_DNA"/>
</dbReference>
<dbReference type="PROSITE" id="PS50283">
    <property type="entry name" value="NA_SOLUT_SYMP_3"/>
    <property type="match status" value="1"/>
</dbReference>
<reference evidence="8" key="1">
    <citation type="submission" date="2023-02" db="EMBL/GenBank/DDBJ databases">
        <title>Georgenia sp.10Sc9-8, isolated from a soil sample collected from the Taklamakan desert.</title>
        <authorList>
            <person name="Liu S."/>
        </authorList>
    </citation>
    <scope>NUCLEOTIDE SEQUENCE</scope>
    <source>
        <strain evidence="8">10Sc9-8</strain>
    </source>
</reference>
<dbReference type="Proteomes" id="UP001165561">
    <property type="component" value="Unassembled WGS sequence"/>
</dbReference>
<feature type="transmembrane region" description="Helical" evidence="7">
    <location>
        <begin position="6"/>
        <end position="28"/>
    </location>
</feature>
<gene>
    <name evidence="8" type="ORF">PU560_16135</name>
</gene>
<keyword evidence="3 7" id="KW-0812">Transmembrane</keyword>
<evidence type="ECO:0000256" key="2">
    <source>
        <dbReference type="ARBA" id="ARBA00006434"/>
    </source>
</evidence>
<dbReference type="Gene3D" id="1.20.1730.10">
    <property type="entry name" value="Sodium/glucose cotransporter"/>
    <property type="match status" value="1"/>
</dbReference>
<accession>A0ABT5U0W9</accession>
<feature type="transmembrane region" description="Helical" evidence="7">
    <location>
        <begin position="399"/>
        <end position="417"/>
    </location>
</feature>
<keyword evidence="5 7" id="KW-0472">Membrane</keyword>
<feature type="transmembrane region" description="Helical" evidence="7">
    <location>
        <begin position="157"/>
        <end position="177"/>
    </location>
</feature>
<comment type="subcellular location">
    <subcellularLocation>
        <location evidence="1">Membrane</location>
        <topology evidence="1">Multi-pass membrane protein</topology>
    </subcellularLocation>
</comment>
<feature type="transmembrane region" description="Helical" evidence="7">
    <location>
        <begin position="272"/>
        <end position="298"/>
    </location>
</feature>
<feature type="transmembrane region" description="Helical" evidence="7">
    <location>
        <begin position="189"/>
        <end position="206"/>
    </location>
</feature>
<protein>
    <submittedName>
        <fullName evidence="8">Sodium/solute symporter</fullName>
    </submittedName>
</protein>
<evidence type="ECO:0000256" key="6">
    <source>
        <dbReference type="RuleBase" id="RU362091"/>
    </source>
</evidence>
<feature type="transmembrane region" description="Helical" evidence="7">
    <location>
        <begin position="318"/>
        <end position="343"/>
    </location>
</feature>
<dbReference type="PANTHER" id="PTHR11819:SF195">
    <property type="entry name" value="SODIUM_GLUCOSE COTRANSPORTER 4"/>
    <property type="match status" value="1"/>
</dbReference>
<evidence type="ECO:0000313" key="8">
    <source>
        <dbReference type="EMBL" id="MDD9207981.1"/>
    </source>
</evidence>
<evidence type="ECO:0000313" key="9">
    <source>
        <dbReference type="Proteomes" id="UP001165561"/>
    </source>
</evidence>
<evidence type="ECO:0000256" key="1">
    <source>
        <dbReference type="ARBA" id="ARBA00004141"/>
    </source>
</evidence>